<sequence>MFKISPPLLFVGIILATIQLCYSQATVEIEVTWTNWSSENRVTLLDPSNTVVLPRICNPVTCFNGLSNNSYNTVGTPQTYNLPYNSAYTLRLEDNYGDGWNGTASFVRVTIDGVVTLEERLENGFLRDIPLYIEAIPVNQPLSLFDKFDGYYDYAVTGDSFRTNSNTVNACSIKTTSTGITLTTPIAPSATIQKAYLFWAHSNSIPDKQVTFENQTINADITKKTIIDGINLYGMVSDVTSIIQGIADPSTNTYDFSGLTIDNSATYCDSGIVLGGWSLMIFYTAPGLPAVSINLYDGFDGGQNTTTNYTLSGFFANGGTGSKTSVLSWEGDITLANNELLSITTGINGGPYTLNGDGDNIGGISNPFNSTIFDNTVTPNVNRTTYGVDFDTYDISPYIITGENSTTTSVGVGQDFVILNAVLLKVPSNLITGYIFEDINYPGGNGRNRTTANGAPVKNALVELYDSTGTFIESTTSDADGIYTFGGMQNGNYSVRVVNSSVRSSRGGGASCTNCYPIQTFRKNYTSPTYTNIITEIGGAYPAQEDVVTGSITNAQTVSTVTILNEGVVDFDFGFNFNTIVNTNESGQGSIAQFIVNSNHLDETGLDIEANSIFNPGAEEDTSIFMIPPTSDPLGRTSDANFINGYFDITISNGTPLPIITADNTFIDGRTQTAYSHTNTGTIGSGGTLVGTSANTLPSYNLPEVQLHRNDGDVIQVQGNNTSIRGIAVFASNNSGIVINNSSTILTENLIGVNADGIASGNINHGISVIGNTLSGSSTISNNYIAYNTETGISISGGASTNIIGNHITNNGIASCNDNITILSGNGITLQRNLIENAAAIGIDALSSSGNITITENTIQTSGQHGGNCSDSVENSGIRLSGNNSSITNNIINENGGSGIVITGGNTSGNLISRNSIYNNGTTSSALGIDIDESSGGNPTGNGVTLNDMNDIDTGPNGVVNFPVFQSAVIAGTTLIVSGWSRPGAIIEFFVTDISEGTASIGDNQMGLTQDYGEGQTFLAAATEGSPQDTATGISTYSDTDGNTDNTNQFSFTLTIPTTYSIGTLITATATVGNSTSEFGNTFPVGARSIITNRRITYRIK</sequence>
<organism evidence="2 3">
    <name type="scientific">Aquimarina hainanensis</name>
    <dbReference type="NCBI Taxonomy" id="1578017"/>
    <lineage>
        <taxon>Bacteria</taxon>
        <taxon>Pseudomonadati</taxon>
        <taxon>Bacteroidota</taxon>
        <taxon>Flavobacteriia</taxon>
        <taxon>Flavobacteriales</taxon>
        <taxon>Flavobacteriaceae</taxon>
        <taxon>Aquimarina</taxon>
    </lineage>
</organism>
<accession>A0ABW5N9H5</accession>
<gene>
    <name evidence="2" type="ORF">ACFSTE_08370</name>
</gene>
<evidence type="ECO:0000313" key="3">
    <source>
        <dbReference type="Proteomes" id="UP001597459"/>
    </source>
</evidence>
<dbReference type="RefSeq" id="WP_378256615.1">
    <property type="nucleotide sequence ID" value="NZ_JBHSJV010000001.1"/>
</dbReference>
<evidence type="ECO:0000259" key="1">
    <source>
        <dbReference type="Pfam" id="PF13229"/>
    </source>
</evidence>
<dbReference type="InterPro" id="IPR011050">
    <property type="entry name" value="Pectin_lyase_fold/virulence"/>
</dbReference>
<dbReference type="SUPFAM" id="SSF51126">
    <property type="entry name" value="Pectin lyase-like"/>
    <property type="match status" value="2"/>
</dbReference>
<name>A0ABW5N9H5_9FLAO</name>
<evidence type="ECO:0000313" key="2">
    <source>
        <dbReference type="EMBL" id="MFD2590844.1"/>
    </source>
</evidence>
<dbReference type="Gene3D" id="2.160.20.10">
    <property type="entry name" value="Single-stranded right-handed beta-helix, Pectin lyase-like"/>
    <property type="match status" value="1"/>
</dbReference>
<dbReference type="InterPro" id="IPR039448">
    <property type="entry name" value="Beta_helix"/>
</dbReference>
<feature type="domain" description="Right handed beta helix" evidence="1">
    <location>
        <begin position="715"/>
        <end position="872"/>
    </location>
</feature>
<comment type="caution">
    <text evidence="2">The sequence shown here is derived from an EMBL/GenBank/DDBJ whole genome shotgun (WGS) entry which is preliminary data.</text>
</comment>
<proteinExistence type="predicted"/>
<dbReference type="InterPro" id="IPR012334">
    <property type="entry name" value="Pectin_lyas_fold"/>
</dbReference>
<dbReference type="InterPro" id="IPR013783">
    <property type="entry name" value="Ig-like_fold"/>
</dbReference>
<dbReference type="EMBL" id="JBHULX010000007">
    <property type="protein sequence ID" value="MFD2590844.1"/>
    <property type="molecule type" value="Genomic_DNA"/>
</dbReference>
<dbReference type="Pfam" id="PF13620">
    <property type="entry name" value="CarboxypepD_reg"/>
    <property type="match status" value="1"/>
</dbReference>
<protein>
    <submittedName>
        <fullName evidence="2">Beta strand repeat-containing protein</fullName>
    </submittedName>
</protein>
<dbReference type="SUPFAM" id="SSF49478">
    <property type="entry name" value="Cna protein B-type domain"/>
    <property type="match status" value="1"/>
</dbReference>
<dbReference type="SMART" id="SM00710">
    <property type="entry name" value="PbH1"/>
    <property type="match status" value="11"/>
</dbReference>
<dbReference type="Pfam" id="PF13229">
    <property type="entry name" value="Beta_helix"/>
    <property type="match status" value="1"/>
</dbReference>
<dbReference type="Proteomes" id="UP001597459">
    <property type="component" value="Unassembled WGS sequence"/>
</dbReference>
<dbReference type="Gene3D" id="2.60.40.10">
    <property type="entry name" value="Immunoglobulins"/>
    <property type="match status" value="1"/>
</dbReference>
<reference evidence="3" key="1">
    <citation type="journal article" date="2019" name="Int. J. Syst. Evol. Microbiol.">
        <title>The Global Catalogue of Microorganisms (GCM) 10K type strain sequencing project: providing services to taxonomists for standard genome sequencing and annotation.</title>
        <authorList>
            <consortium name="The Broad Institute Genomics Platform"/>
            <consortium name="The Broad Institute Genome Sequencing Center for Infectious Disease"/>
            <person name="Wu L."/>
            <person name="Ma J."/>
        </authorList>
    </citation>
    <scope>NUCLEOTIDE SEQUENCE [LARGE SCALE GENOMIC DNA]</scope>
    <source>
        <strain evidence="3">KCTC 42423</strain>
    </source>
</reference>
<dbReference type="InterPro" id="IPR006626">
    <property type="entry name" value="PbH1"/>
</dbReference>
<keyword evidence="3" id="KW-1185">Reference proteome</keyword>